<proteinExistence type="predicted"/>
<dbReference type="Gene3D" id="3.40.50.2000">
    <property type="entry name" value="Glycogen Phosphorylase B"/>
    <property type="match status" value="2"/>
</dbReference>
<dbReference type="Pfam" id="PF00534">
    <property type="entry name" value="Glycos_transf_1"/>
    <property type="match status" value="1"/>
</dbReference>
<dbReference type="AlphaFoldDB" id="A0A6C0G360"/>
<dbReference type="CDD" id="cd03801">
    <property type="entry name" value="GT4_PimA-like"/>
    <property type="match status" value="1"/>
</dbReference>
<dbReference type="SUPFAM" id="SSF53756">
    <property type="entry name" value="UDP-Glycosyltransferase/glycogen phosphorylase"/>
    <property type="match status" value="1"/>
</dbReference>
<keyword evidence="2" id="KW-0808">Transferase</keyword>
<dbReference type="KEGG" id="plyc:GXP70_20760"/>
<dbReference type="InterPro" id="IPR001296">
    <property type="entry name" value="Glyco_trans_1"/>
</dbReference>
<dbReference type="PANTHER" id="PTHR45947:SF15">
    <property type="entry name" value="TEICHURONIC ACID BIOSYNTHESIS GLYCOSYLTRANSFERASE TUAC-RELATED"/>
    <property type="match status" value="1"/>
</dbReference>
<keyword evidence="3" id="KW-1185">Reference proteome</keyword>
<name>A0A6C0G360_9BACL</name>
<dbReference type="PANTHER" id="PTHR45947">
    <property type="entry name" value="SULFOQUINOVOSYL TRANSFERASE SQD2"/>
    <property type="match status" value="1"/>
</dbReference>
<evidence type="ECO:0000313" key="3">
    <source>
        <dbReference type="Proteomes" id="UP000476064"/>
    </source>
</evidence>
<dbReference type="EMBL" id="CP048209">
    <property type="protein sequence ID" value="QHT62171.1"/>
    <property type="molecule type" value="Genomic_DNA"/>
</dbReference>
<gene>
    <name evidence="2" type="ORF">GXP70_20760</name>
</gene>
<feature type="domain" description="Glycosyl transferase family 1" evidence="1">
    <location>
        <begin position="170"/>
        <end position="331"/>
    </location>
</feature>
<accession>A0A6C0G360</accession>
<protein>
    <submittedName>
        <fullName evidence="2">Glycosyltransferase family 4 protein</fullName>
    </submittedName>
</protein>
<dbReference type="GO" id="GO:0016757">
    <property type="term" value="F:glycosyltransferase activity"/>
    <property type="evidence" value="ECO:0007669"/>
    <property type="project" value="InterPro"/>
</dbReference>
<evidence type="ECO:0000259" key="1">
    <source>
        <dbReference type="Pfam" id="PF00534"/>
    </source>
</evidence>
<organism evidence="2 3">
    <name type="scientific">Paenibacillus lycopersici</name>
    <dbReference type="NCBI Taxonomy" id="2704462"/>
    <lineage>
        <taxon>Bacteria</taxon>
        <taxon>Bacillati</taxon>
        <taxon>Bacillota</taxon>
        <taxon>Bacilli</taxon>
        <taxon>Bacillales</taxon>
        <taxon>Paenibacillaceae</taxon>
        <taxon>Paenibacillus</taxon>
    </lineage>
</organism>
<sequence>MRILFVAPSSREGGLQTTLRNRINALRAHGNHSEVVFLEKSEGEYIFKDIVHYYMRSPAEFQKKIMTGNYDIISFIYSLQFLPYVPKTYQGKVLYEVRGWNREIAGILKSISSTRKVHAVMCIAKYLKPLVMAQLTTNVQVFVEGNAVDPMFQWIAPEERTWNDCPIPVNGRKVIAFAARMERSKNWFEFVRICEQVNQIVSIEPWFICNPTNRGELAEVQLACERSGLTEISRFMYNIPNSYMPEVYSEVKRSGGIILSPSVREGLGNHILEPMAVGVPIVSTDVPGKNEIITHGINGLLYKYGHIDMAVECVVKAMGDEKLRNALIANGLATIQEEYSPSVYVKRYSDLLAQI</sequence>
<evidence type="ECO:0000313" key="2">
    <source>
        <dbReference type="EMBL" id="QHT62171.1"/>
    </source>
</evidence>
<reference evidence="2 3" key="1">
    <citation type="submission" date="2020-01" db="EMBL/GenBank/DDBJ databases">
        <title>Paenibacillus sp. nov., isolated from tomato rhizosphere.</title>
        <authorList>
            <person name="Weon H.-Y."/>
            <person name="Lee S.A."/>
        </authorList>
    </citation>
    <scope>NUCLEOTIDE SEQUENCE [LARGE SCALE GENOMIC DNA]</scope>
    <source>
        <strain evidence="2 3">12200R-189</strain>
    </source>
</reference>
<dbReference type="InterPro" id="IPR050194">
    <property type="entry name" value="Glycosyltransferase_grp1"/>
</dbReference>
<dbReference type="Proteomes" id="UP000476064">
    <property type="component" value="Chromosome"/>
</dbReference>
<dbReference type="RefSeq" id="WP_162358605.1">
    <property type="nucleotide sequence ID" value="NZ_CP048209.1"/>
</dbReference>